<evidence type="ECO:0000259" key="2">
    <source>
        <dbReference type="Pfam" id="PF22772"/>
    </source>
</evidence>
<gene>
    <name evidence="3" type="ORF">ACFO5Q_05160</name>
</gene>
<dbReference type="SUPFAM" id="SSF53756">
    <property type="entry name" value="UDP-Glycosyltransferase/glycogen phosphorylase"/>
    <property type="match status" value="1"/>
</dbReference>
<dbReference type="Gene3D" id="3.40.50.11090">
    <property type="match status" value="1"/>
</dbReference>
<dbReference type="Gene3D" id="3.90.550.10">
    <property type="entry name" value="Spore Coat Polysaccharide Biosynthesis Protein SpsA, Chain A"/>
    <property type="match status" value="1"/>
</dbReference>
<protein>
    <submittedName>
        <fullName evidence="3">Glycosyltransferase</fullName>
        <ecNumber evidence="3">2.4.-.-</ecNumber>
    </submittedName>
</protein>
<name>A0ABV8U7P3_9PROT</name>
<dbReference type="PANTHER" id="PTHR43685">
    <property type="entry name" value="GLYCOSYLTRANSFERASE"/>
    <property type="match status" value="1"/>
</dbReference>
<dbReference type="Gene3D" id="3.40.50.2000">
    <property type="entry name" value="Glycogen Phosphorylase B"/>
    <property type="match status" value="1"/>
</dbReference>
<dbReference type="InterPro" id="IPR001173">
    <property type="entry name" value="Glyco_trans_2-like"/>
</dbReference>
<proteinExistence type="predicted"/>
<dbReference type="GO" id="GO:0016757">
    <property type="term" value="F:glycosyltransferase activity"/>
    <property type="evidence" value="ECO:0007669"/>
    <property type="project" value="UniProtKB-KW"/>
</dbReference>
<evidence type="ECO:0000313" key="4">
    <source>
        <dbReference type="Proteomes" id="UP001595776"/>
    </source>
</evidence>
<comment type="caution">
    <text evidence="3">The sequence shown here is derived from an EMBL/GenBank/DDBJ whole genome shotgun (WGS) entry which is preliminary data.</text>
</comment>
<feature type="domain" description="Glycosyltransferase 2-like" evidence="1">
    <location>
        <begin position="678"/>
        <end position="856"/>
    </location>
</feature>
<keyword evidence="3" id="KW-0808">Transferase</keyword>
<dbReference type="Pfam" id="PF22772">
    <property type="entry name" value="WsaF_C"/>
    <property type="match status" value="1"/>
</dbReference>
<sequence length="978" mass="111569">MLKKLKFLPRTVKGDIKALRETGLFQADWYVATYEDVATSGYSPIEHFVRVGEKKGYNPNPYFDQLWYTGRSPAARRFPGPAAVHYARHAWRKDRSPSKEFSVPLYLKFNPDVAKAKREPLREFLEEGQQKGRVAMPRRFEQEKFADMAADMDLIAKSGLFCSDWYKNFHTDLWHQHQDALMHFMLQGAKQGRNPNPCFHTRWYMDNYGDLVGKENPLAFYIRKGVAMGHWPAQDFSPEIYFAENEDIEPQKVDPLWHYLNVGIKEKRRYPAPSGTVAISGTQAKDTKLPLPKQLRNMVDFERRALAPESLEFNSREMNIHWVIPDFAAGAGGHMTIFRMAHYLELKGHKQTIWINNPTMHETAESAYDDIVKHFQHFAGEVRLLDDSFKDAKGDAIIATDCWTVWPTLTPTNFKRRFYFVQDYEPSFHPMGSSYLAAEATYHEDMDCICAGPWLSGLMQEKYGRWASHFWLAADKNIYTPPTAPRQNDVPRIAFYARHFTARRAVELAMLALEELAKRDVAFEVDFFGAKLTFSSAPFPFVDHGVATHRELAGIFQRADIGVVFSATNYSLVPQEMMACGLPIVELKGENTSCIFPDATVSLADPDPVKIADSIEALLRDETKRKAQAEAAQEWVTQFSWPASADLVEEALVDRLREHGTDTADSAAKDADTATKASVVIPTLNAGPILDRVLAATCAQRAPWPYEILVIDSGSTDETLDIVSRYPDVKLHQIDKKDFNHGDTRNLGVELTSGEFIAFLTHDALPANDRWLFNLVTSIEHFPNAAGAFGKHLPWPDASPFTKRDLNAHFDMLTSQPIYLSRDTNRSRFSDKDPQWMQLLHFYSDNNSCMRRSVWKDIPYRRTKFGEDQLWAYDIIEAGYGKVYAAQAVVFHSHDFGPEETYERNMTESAFFNHFFGYELIKNEKHLAKTLAAINKNDSRWGKANGVPQEAIEERQRLNEARLKGFLAGVEADTSTMF</sequence>
<feature type="domain" description="WsaF C-terminal" evidence="2">
    <location>
        <begin position="492"/>
        <end position="615"/>
    </location>
</feature>
<dbReference type="SUPFAM" id="SSF53448">
    <property type="entry name" value="Nucleotide-diphospho-sugar transferases"/>
    <property type="match status" value="1"/>
</dbReference>
<dbReference type="EC" id="2.4.-.-" evidence="3"/>
<evidence type="ECO:0000313" key="3">
    <source>
        <dbReference type="EMBL" id="MFC4347227.1"/>
    </source>
</evidence>
<keyword evidence="3" id="KW-0328">Glycosyltransferase</keyword>
<dbReference type="Pfam" id="PF00535">
    <property type="entry name" value="Glycos_transf_2"/>
    <property type="match status" value="1"/>
</dbReference>
<dbReference type="PANTHER" id="PTHR43685:SF13">
    <property type="entry name" value="O ANTIGEN BIOSYNTHESIS RHAMNOSYLTRANSFERASE RFBN"/>
    <property type="match status" value="1"/>
</dbReference>
<reference evidence="4" key="1">
    <citation type="journal article" date="2019" name="Int. J. Syst. Evol. Microbiol.">
        <title>The Global Catalogue of Microorganisms (GCM) 10K type strain sequencing project: providing services to taxonomists for standard genome sequencing and annotation.</title>
        <authorList>
            <consortium name="The Broad Institute Genomics Platform"/>
            <consortium name="The Broad Institute Genome Sequencing Center for Infectious Disease"/>
            <person name="Wu L."/>
            <person name="Ma J."/>
        </authorList>
    </citation>
    <scope>NUCLEOTIDE SEQUENCE [LARGE SCALE GENOMIC DNA]</scope>
    <source>
        <strain evidence="4">CGMCC 1.15304</strain>
    </source>
</reference>
<evidence type="ECO:0000259" key="1">
    <source>
        <dbReference type="Pfam" id="PF00535"/>
    </source>
</evidence>
<dbReference type="Proteomes" id="UP001595776">
    <property type="component" value="Unassembled WGS sequence"/>
</dbReference>
<dbReference type="CDD" id="cd03801">
    <property type="entry name" value="GT4_PimA-like"/>
    <property type="match status" value="1"/>
</dbReference>
<dbReference type="InterPro" id="IPR050834">
    <property type="entry name" value="Glycosyltransf_2"/>
</dbReference>
<dbReference type="InterPro" id="IPR029044">
    <property type="entry name" value="Nucleotide-diphossugar_trans"/>
</dbReference>
<dbReference type="CDD" id="cd00761">
    <property type="entry name" value="Glyco_tranf_GTA_type"/>
    <property type="match status" value="1"/>
</dbReference>
<keyword evidence="4" id="KW-1185">Reference proteome</keyword>
<dbReference type="InterPro" id="IPR055050">
    <property type="entry name" value="WsaF_C"/>
</dbReference>
<dbReference type="EMBL" id="JBHSCR010000003">
    <property type="protein sequence ID" value="MFC4347227.1"/>
    <property type="molecule type" value="Genomic_DNA"/>
</dbReference>
<organism evidence="3 4">
    <name type="scientific">Kordiimonas lipolytica</name>
    <dbReference type="NCBI Taxonomy" id="1662421"/>
    <lineage>
        <taxon>Bacteria</taxon>
        <taxon>Pseudomonadati</taxon>
        <taxon>Pseudomonadota</taxon>
        <taxon>Alphaproteobacteria</taxon>
        <taxon>Kordiimonadales</taxon>
        <taxon>Kordiimonadaceae</taxon>
        <taxon>Kordiimonas</taxon>
    </lineage>
</organism>
<dbReference type="RefSeq" id="WP_068149705.1">
    <property type="nucleotide sequence ID" value="NZ_JBHSCR010000003.1"/>
</dbReference>
<accession>A0ABV8U7P3</accession>